<sequence>MAISHTGHTVKKFDEELGTLRDLVLRMGGLVEEQLRRAVEAMEKGDSAQAQEVVRGDREIDRIELKADEEIANLLALRTPLGVDLRTVLTLSKTVNDLERIGDEAKKVARTARDVSSSDAATRKQFNPVVVDLARTALTMLSGALDSLVRLDLERAEEVRKQDDLVDEAFIRCIRSISEHMAKVPDSIEVGVHMLFAAKGLERIGDHAKNIALYVFYLVEGRDMRHPKVNPNRGGEAEG</sequence>
<dbReference type="InterPro" id="IPR026022">
    <property type="entry name" value="PhoU_dom"/>
</dbReference>
<dbReference type="AlphaFoldDB" id="A0AAW3ZNP9"/>
<evidence type="ECO:0000256" key="3">
    <source>
        <dbReference type="ARBA" id="ARBA00011738"/>
    </source>
</evidence>
<dbReference type="PIRSF" id="PIRSF003107">
    <property type="entry name" value="PhoU"/>
    <property type="match status" value="1"/>
</dbReference>
<evidence type="ECO:0000256" key="1">
    <source>
        <dbReference type="ARBA" id="ARBA00004496"/>
    </source>
</evidence>
<dbReference type="InterPro" id="IPR038078">
    <property type="entry name" value="PhoU-like_sf"/>
</dbReference>
<organism evidence="10 11">
    <name type="scientific">Pseudomarimonas arenosa</name>
    <dbReference type="NCBI Taxonomy" id="2774145"/>
    <lineage>
        <taxon>Bacteria</taxon>
        <taxon>Pseudomonadati</taxon>
        <taxon>Pseudomonadota</taxon>
        <taxon>Gammaproteobacteria</taxon>
        <taxon>Lysobacterales</taxon>
        <taxon>Lysobacteraceae</taxon>
        <taxon>Pseudomarimonas</taxon>
    </lineage>
</organism>
<proteinExistence type="inferred from homology"/>
<name>A0AAW3ZNP9_9GAMM</name>
<evidence type="ECO:0000256" key="2">
    <source>
        <dbReference type="ARBA" id="ARBA00008107"/>
    </source>
</evidence>
<evidence type="ECO:0000256" key="5">
    <source>
        <dbReference type="ARBA" id="ARBA00022490"/>
    </source>
</evidence>
<dbReference type="GO" id="GO:0045936">
    <property type="term" value="P:negative regulation of phosphate metabolic process"/>
    <property type="evidence" value="ECO:0007669"/>
    <property type="project" value="InterPro"/>
</dbReference>
<dbReference type="GO" id="GO:0005737">
    <property type="term" value="C:cytoplasm"/>
    <property type="evidence" value="ECO:0007669"/>
    <property type="project" value="UniProtKB-SubCell"/>
</dbReference>
<comment type="function">
    <text evidence="7 8">Plays a role in the regulation of phosphate uptake.</text>
</comment>
<dbReference type="NCBIfam" id="TIGR02135">
    <property type="entry name" value="phoU_full"/>
    <property type="match status" value="1"/>
</dbReference>
<comment type="caution">
    <text evidence="10">The sequence shown here is derived from an EMBL/GenBank/DDBJ whole genome shotgun (WGS) entry which is preliminary data.</text>
</comment>
<feature type="domain" description="PhoU" evidence="9">
    <location>
        <begin position="131"/>
        <end position="214"/>
    </location>
</feature>
<dbReference type="Proteomes" id="UP000613768">
    <property type="component" value="Unassembled WGS sequence"/>
</dbReference>
<comment type="subunit">
    <text evidence="3 8">Homodimer.</text>
</comment>
<protein>
    <recommendedName>
        <fullName evidence="8">Phosphate-specific transport system accessory protein PhoU</fullName>
    </recommendedName>
</protein>
<comment type="similarity">
    <text evidence="2 8">Belongs to the PhoU family.</text>
</comment>
<dbReference type="PANTHER" id="PTHR42930:SF3">
    <property type="entry name" value="PHOSPHATE-SPECIFIC TRANSPORT SYSTEM ACCESSORY PROTEIN PHOU"/>
    <property type="match status" value="1"/>
</dbReference>
<evidence type="ECO:0000256" key="4">
    <source>
        <dbReference type="ARBA" id="ARBA00022448"/>
    </source>
</evidence>
<keyword evidence="6 8" id="KW-0592">Phosphate transport</keyword>
<evidence type="ECO:0000313" key="10">
    <source>
        <dbReference type="EMBL" id="MBD8527731.1"/>
    </source>
</evidence>
<dbReference type="RefSeq" id="WP_192031153.1">
    <property type="nucleotide sequence ID" value="NZ_JACYTR010000062.1"/>
</dbReference>
<dbReference type="Pfam" id="PF01895">
    <property type="entry name" value="PhoU"/>
    <property type="match status" value="2"/>
</dbReference>
<dbReference type="GO" id="GO:0006817">
    <property type="term" value="P:phosphate ion transport"/>
    <property type="evidence" value="ECO:0007669"/>
    <property type="project" value="UniProtKB-KW"/>
</dbReference>
<evidence type="ECO:0000256" key="6">
    <source>
        <dbReference type="ARBA" id="ARBA00022592"/>
    </source>
</evidence>
<comment type="subcellular location">
    <subcellularLocation>
        <location evidence="1 8">Cytoplasm</location>
    </subcellularLocation>
</comment>
<dbReference type="PANTHER" id="PTHR42930">
    <property type="entry name" value="PHOSPHATE-SPECIFIC TRANSPORT SYSTEM ACCESSORY PROTEIN PHOU"/>
    <property type="match status" value="1"/>
</dbReference>
<dbReference type="InterPro" id="IPR028366">
    <property type="entry name" value="PhoU"/>
</dbReference>
<feature type="domain" description="PhoU" evidence="9">
    <location>
        <begin position="24"/>
        <end position="111"/>
    </location>
</feature>
<dbReference type="EMBL" id="JACYTR010000062">
    <property type="protein sequence ID" value="MBD8527731.1"/>
    <property type="molecule type" value="Genomic_DNA"/>
</dbReference>
<dbReference type="FunFam" id="1.20.58.220:FF:000004">
    <property type="entry name" value="Phosphate-specific transport system accessory protein PhoU"/>
    <property type="match status" value="1"/>
</dbReference>
<evidence type="ECO:0000256" key="7">
    <source>
        <dbReference type="ARBA" id="ARBA00056181"/>
    </source>
</evidence>
<evidence type="ECO:0000256" key="8">
    <source>
        <dbReference type="PIRNR" id="PIRNR003107"/>
    </source>
</evidence>
<dbReference type="Gene3D" id="1.20.58.220">
    <property type="entry name" value="Phosphate transport system protein phou homolog 2, domain 2"/>
    <property type="match status" value="2"/>
</dbReference>
<keyword evidence="5 8" id="KW-0963">Cytoplasm</keyword>
<reference evidence="10 11" key="1">
    <citation type="submission" date="2020-09" db="EMBL/GenBank/DDBJ databases">
        <title>Pseudoxanthomonas sp. CAU 1598 isolated from sand of Yaerae Beach.</title>
        <authorList>
            <person name="Kim W."/>
        </authorList>
    </citation>
    <scope>NUCLEOTIDE SEQUENCE [LARGE SCALE GENOMIC DNA]</scope>
    <source>
        <strain evidence="10 11">CAU 1598</strain>
    </source>
</reference>
<keyword evidence="4 8" id="KW-0813">Transport</keyword>
<gene>
    <name evidence="10" type="primary">phoU</name>
    <name evidence="10" type="ORF">IFO71_18450</name>
</gene>
<evidence type="ECO:0000313" key="11">
    <source>
        <dbReference type="Proteomes" id="UP000613768"/>
    </source>
</evidence>
<keyword evidence="11" id="KW-1185">Reference proteome</keyword>
<accession>A0AAW3ZNP9</accession>
<dbReference type="GO" id="GO:0030643">
    <property type="term" value="P:intracellular phosphate ion homeostasis"/>
    <property type="evidence" value="ECO:0007669"/>
    <property type="project" value="InterPro"/>
</dbReference>
<evidence type="ECO:0000259" key="9">
    <source>
        <dbReference type="Pfam" id="PF01895"/>
    </source>
</evidence>
<dbReference type="SUPFAM" id="SSF109755">
    <property type="entry name" value="PhoU-like"/>
    <property type="match status" value="1"/>
</dbReference>